<gene>
    <name evidence="3" type="ORF">CQW29_21055</name>
</gene>
<evidence type="ECO:0000256" key="1">
    <source>
        <dbReference type="ARBA" id="ARBA00022737"/>
    </source>
</evidence>
<dbReference type="RefSeq" id="WP_105594693.1">
    <property type="nucleotide sequence ID" value="NZ_PDET01000018.1"/>
</dbReference>
<dbReference type="SMART" id="SM01061">
    <property type="entry name" value="CAT_RBD"/>
    <property type="match status" value="1"/>
</dbReference>
<dbReference type="InterPro" id="IPR050661">
    <property type="entry name" value="BglG_antiterminators"/>
</dbReference>
<dbReference type="OrthoDB" id="9813552at2"/>
<evidence type="ECO:0000313" key="3">
    <source>
        <dbReference type="EMBL" id="PRD13511.1"/>
    </source>
</evidence>
<dbReference type="SUPFAM" id="SSF50151">
    <property type="entry name" value="SacY-like RNA-binding domain"/>
    <property type="match status" value="1"/>
</dbReference>
<dbReference type="EMBL" id="PDET01000018">
    <property type="protein sequence ID" value="PRD13511.1"/>
    <property type="molecule type" value="Genomic_DNA"/>
</dbReference>
<feature type="domain" description="PRD" evidence="2">
    <location>
        <begin position="65"/>
        <end position="171"/>
    </location>
</feature>
<dbReference type="NCBIfam" id="NF046042">
    <property type="entry name" value="LicT"/>
    <property type="match status" value="1"/>
</dbReference>
<keyword evidence="4" id="KW-1185">Reference proteome</keyword>
<dbReference type="PANTHER" id="PTHR30185:SF15">
    <property type="entry name" value="CRYPTIC BETA-GLUCOSIDE BGL OPERON ANTITERMINATOR"/>
    <property type="match status" value="1"/>
</dbReference>
<feature type="domain" description="PRD" evidence="2">
    <location>
        <begin position="172"/>
        <end position="281"/>
    </location>
</feature>
<proteinExistence type="predicted"/>
<dbReference type="PANTHER" id="PTHR30185">
    <property type="entry name" value="CRYPTIC BETA-GLUCOSIDE BGL OPERON ANTITERMINATOR"/>
    <property type="match status" value="1"/>
</dbReference>
<dbReference type="SUPFAM" id="SSF63520">
    <property type="entry name" value="PTS-regulatory domain, PRD"/>
    <property type="match status" value="2"/>
</dbReference>
<evidence type="ECO:0000259" key="2">
    <source>
        <dbReference type="PROSITE" id="PS51372"/>
    </source>
</evidence>
<comment type="caution">
    <text evidence="3">The sequence shown here is derived from an EMBL/GenBank/DDBJ whole genome shotgun (WGS) entry which is preliminary data.</text>
</comment>
<dbReference type="InterPro" id="IPR004341">
    <property type="entry name" value="CAT_RNA-bd_dom"/>
</dbReference>
<dbReference type="AlphaFoldDB" id="A0A2S9I6V5"/>
<dbReference type="GO" id="GO:0003723">
    <property type="term" value="F:RNA binding"/>
    <property type="evidence" value="ECO:0007669"/>
    <property type="project" value="InterPro"/>
</dbReference>
<name>A0A2S9I6V5_9GAMM</name>
<dbReference type="InterPro" id="IPR036650">
    <property type="entry name" value="CAT_RNA-bd_dom_sf"/>
</dbReference>
<protein>
    <submittedName>
        <fullName evidence="3">Transcription antiterminator LicT</fullName>
    </submittedName>
</protein>
<dbReference type="Pfam" id="PF03123">
    <property type="entry name" value="CAT_RBD"/>
    <property type="match status" value="1"/>
</dbReference>
<dbReference type="Gene3D" id="2.30.24.10">
    <property type="entry name" value="CAT RNA-binding domain"/>
    <property type="match status" value="1"/>
</dbReference>
<accession>A0A2S9I6V5</accession>
<dbReference type="GO" id="GO:0006355">
    <property type="term" value="P:regulation of DNA-templated transcription"/>
    <property type="evidence" value="ECO:0007669"/>
    <property type="project" value="InterPro"/>
</dbReference>
<organism evidence="3 4">
    <name type="scientific">Pantoea coffeiphila</name>
    <dbReference type="NCBI Taxonomy" id="1465635"/>
    <lineage>
        <taxon>Bacteria</taxon>
        <taxon>Pseudomonadati</taxon>
        <taxon>Pseudomonadota</taxon>
        <taxon>Gammaproteobacteria</taxon>
        <taxon>Enterobacterales</taxon>
        <taxon>Erwiniaceae</taxon>
        <taxon>Pantoea</taxon>
    </lineage>
</organism>
<dbReference type="InterPro" id="IPR036634">
    <property type="entry name" value="PRD_sf"/>
</dbReference>
<keyword evidence="1" id="KW-0677">Repeat</keyword>
<dbReference type="InterPro" id="IPR011608">
    <property type="entry name" value="PRD"/>
</dbReference>
<evidence type="ECO:0000313" key="4">
    <source>
        <dbReference type="Proteomes" id="UP000239181"/>
    </source>
</evidence>
<dbReference type="Pfam" id="PF00874">
    <property type="entry name" value="PRD"/>
    <property type="match status" value="2"/>
</dbReference>
<sequence>MKIAKVLNNNVVIVHDEHGNEQVVMGRGLAFKKRANDELDPQLVEKTFALKSRELTGRLSELLSEIPIEVVITSECVIALARQQLGSALHEGQVAIALTDHIHFALVRHQQNLPIRNVLQWEIRSLYPKEYGIGLAALDIIEKRLKVRMSDDEAGFIALHLVNAQLDSEMPAVMHITKFMQEILHIVKYQLQLDYQTDSLSYNRFVTHLKFFSQRMLGKRGVYSDDESLHDVVRDRYPQAYKCVDKIDRHIIKNYQYKLGSEERMFLTIHIERVRKETLALGESDDEA</sequence>
<dbReference type="Proteomes" id="UP000239181">
    <property type="component" value="Unassembled WGS sequence"/>
</dbReference>
<dbReference type="PROSITE" id="PS51372">
    <property type="entry name" value="PRD_2"/>
    <property type="match status" value="2"/>
</dbReference>
<reference evidence="3 4" key="1">
    <citation type="submission" date="2017-10" db="EMBL/GenBank/DDBJ databases">
        <title>Draft genome of two endophytic bacteria isolated from 'guarana' Paullinia cupana (Mart.) Ducke.</title>
        <authorList>
            <person name="Siqueira K.A."/>
            <person name="Liotti R.G."/>
            <person name="Mendes T.A."/>
            <person name="Soares M.A."/>
        </authorList>
    </citation>
    <scope>NUCLEOTIDE SEQUENCE [LARGE SCALE GENOMIC DNA]</scope>
    <source>
        <strain evidence="3 4">342</strain>
    </source>
</reference>
<dbReference type="Gene3D" id="1.10.1790.10">
    <property type="entry name" value="PRD domain"/>
    <property type="match status" value="2"/>
</dbReference>